<keyword evidence="3" id="KW-1185">Reference proteome</keyword>
<name>A0A016TG35_9BILA</name>
<accession>A0A016TG35</accession>
<reference evidence="3" key="1">
    <citation type="journal article" date="2015" name="Nat. Genet.">
        <title>The genome and transcriptome of the zoonotic hookworm Ancylostoma ceylanicum identify infection-specific gene families.</title>
        <authorList>
            <person name="Schwarz E.M."/>
            <person name="Hu Y."/>
            <person name="Antoshechkin I."/>
            <person name="Miller M.M."/>
            <person name="Sternberg P.W."/>
            <person name="Aroian R.V."/>
        </authorList>
    </citation>
    <scope>NUCLEOTIDE SEQUENCE</scope>
    <source>
        <strain evidence="3">HY135</strain>
    </source>
</reference>
<feature type="region of interest" description="Disordered" evidence="1">
    <location>
        <begin position="1"/>
        <end position="23"/>
    </location>
</feature>
<organism evidence="2 3">
    <name type="scientific">Ancylostoma ceylanicum</name>
    <dbReference type="NCBI Taxonomy" id="53326"/>
    <lineage>
        <taxon>Eukaryota</taxon>
        <taxon>Metazoa</taxon>
        <taxon>Ecdysozoa</taxon>
        <taxon>Nematoda</taxon>
        <taxon>Chromadorea</taxon>
        <taxon>Rhabditida</taxon>
        <taxon>Rhabditina</taxon>
        <taxon>Rhabditomorpha</taxon>
        <taxon>Strongyloidea</taxon>
        <taxon>Ancylostomatidae</taxon>
        <taxon>Ancylostomatinae</taxon>
        <taxon>Ancylostoma</taxon>
    </lineage>
</organism>
<evidence type="ECO:0000256" key="1">
    <source>
        <dbReference type="SAM" id="MobiDB-lite"/>
    </source>
</evidence>
<proteinExistence type="predicted"/>
<protein>
    <submittedName>
        <fullName evidence="2">Uncharacterized protein</fullName>
    </submittedName>
</protein>
<feature type="region of interest" description="Disordered" evidence="1">
    <location>
        <begin position="108"/>
        <end position="128"/>
    </location>
</feature>
<evidence type="ECO:0000313" key="2">
    <source>
        <dbReference type="EMBL" id="EYC01615.1"/>
    </source>
</evidence>
<dbReference type="AlphaFoldDB" id="A0A016TG35"/>
<evidence type="ECO:0000313" key="3">
    <source>
        <dbReference type="Proteomes" id="UP000024635"/>
    </source>
</evidence>
<gene>
    <name evidence="2" type="primary">Acey_s0105.g3653</name>
    <name evidence="2" type="ORF">Y032_0105g3653</name>
</gene>
<sequence>MFARSSGQASLPHGVDQGDPPQTWATKPKIAQKIKGACTQLADSVHRTGLITYHITSINQSVPTLTSKCYFPRPPPSYAGPGFDASAGLLYRHVCAAADFVEARQYSPTSGASGARQRPPPGTHRNDYGAYCA</sequence>
<dbReference type="Proteomes" id="UP000024635">
    <property type="component" value="Unassembled WGS sequence"/>
</dbReference>
<comment type="caution">
    <text evidence="2">The sequence shown here is derived from an EMBL/GenBank/DDBJ whole genome shotgun (WGS) entry which is preliminary data.</text>
</comment>
<dbReference type="EMBL" id="JARK01001441">
    <property type="protein sequence ID" value="EYC01615.1"/>
    <property type="molecule type" value="Genomic_DNA"/>
</dbReference>